<evidence type="ECO:0000313" key="2">
    <source>
        <dbReference type="Proteomes" id="UP000054725"/>
    </source>
</evidence>
<proteinExistence type="predicted"/>
<dbReference type="Proteomes" id="UP000054725">
    <property type="component" value="Unassembled WGS sequence"/>
</dbReference>
<keyword evidence="1" id="KW-0418">Kinase</keyword>
<dbReference type="PATRIC" id="fig|45070.6.peg.1876"/>
<accession>A0A0W0WWV5</accession>
<protein>
    <submittedName>
        <fullName evidence="1">Sensory box histidine kinase/response regulator</fullName>
    </submittedName>
</protein>
<dbReference type="GO" id="GO:0016301">
    <property type="term" value="F:kinase activity"/>
    <property type="evidence" value="ECO:0007669"/>
    <property type="project" value="UniProtKB-KW"/>
</dbReference>
<dbReference type="InterPro" id="IPR035965">
    <property type="entry name" value="PAS-like_dom_sf"/>
</dbReference>
<dbReference type="EMBL" id="LNYO01000013">
    <property type="protein sequence ID" value="KTD36800.1"/>
    <property type="molecule type" value="Genomic_DNA"/>
</dbReference>
<reference evidence="1 2" key="1">
    <citation type="submission" date="2015-11" db="EMBL/GenBank/DDBJ databases">
        <title>Genomic analysis of 38 Legionella species identifies large and diverse effector repertoires.</title>
        <authorList>
            <person name="Burstein D."/>
            <person name="Amaro F."/>
            <person name="Zusman T."/>
            <person name="Lifshitz Z."/>
            <person name="Cohen O."/>
            <person name="Gilbert J.A."/>
            <person name="Pupko T."/>
            <person name="Shuman H.A."/>
            <person name="Segal G."/>
        </authorList>
    </citation>
    <scope>NUCLEOTIDE SEQUENCE [LARGE SCALE GENOMIC DNA]</scope>
    <source>
        <strain evidence="1 2">ATCC 49506</strain>
    </source>
</reference>
<keyword evidence="2" id="KW-1185">Reference proteome</keyword>
<dbReference type="RefSeq" id="WP_058504759.1">
    <property type="nucleotide sequence ID" value="NZ_CAAAIF010000002.1"/>
</dbReference>
<sequence>MIVIDEQALTMLIQMVQKSIVLVDADYIIQNFNTKAEEELSLANNKGIGTSLSALCTKEELKQLTTSGLATIELKTKLTPCACTVIIVQEPQRELTSNKSKNTSTPNLNKTTSIINLNDRRYLDIIISQIPVSVYWMNKNYIYQGCSNSMAKLLHLGSRQEIVGKTYEDLYDKKSSDSYKKADSSVIEQ</sequence>
<name>A0A0W0WWV5_9GAMM</name>
<evidence type="ECO:0000313" key="1">
    <source>
        <dbReference type="EMBL" id="KTD36800.1"/>
    </source>
</evidence>
<keyword evidence="1" id="KW-0808">Transferase</keyword>
<dbReference type="SUPFAM" id="SSF55785">
    <property type="entry name" value="PYP-like sensor domain (PAS domain)"/>
    <property type="match status" value="1"/>
</dbReference>
<dbReference type="AlphaFoldDB" id="A0A0W0WWV5"/>
<dbReference type="Gene3D" id="3.30.450.20">
    <property type="entry name" value="PAS domain"/>
    <property type="match status" value="1"/>
</dbReference>
<dbReference type="STRING" id="45070.Lnau_1784"/>
<gene>
    <name evidence="1" type="ORF">Lnau_1784</name>
</gene>
<comment type="caution">
    <text evidence="1">The sequence shown here is derived from an EMBL/GenBank/DDBJ whole genome shotgun (WGS) entry which is preliminary data.</text>
</comment>
<organism evidence="1 2">
    <name type="scientific">Legionella nautarum</name>
    <dbReference type="NCBI Taxonomy" id="45070"/>
    <lineage>
        <taxon>Bacteria</taxon>
        <taxon>Pseudomonadati</taxon>
        <taxon>Pseudomonadota</taxon>
        <taxon>Gammaproteobacteria</taxon>
        <taxon>Legionellales</taxon>
        <taxon>Legionellaceae</taxon>
        <taxon>Legionella</taxon>
    </lineage>
</organism>